<comment type="caution">
    <text evidence="19">The sequence shown here is derived from an EMBL/GenBank/DDBJ whole genome shotgun (WGS) entry which is preliminary data.</text>
</comment>
<dbReference type="InterPro" id="IPR019760">
    <property type="entry name" value="DNA-dir_DNA_pol_A_CS"/>
</dbReference>
<comment type="cofactor">
    <cofactor evidence="1">
        <name>Mg(2+)</name>
        <dbReference type="ChEBI" id="CHEBI:18420"/>
    </cofactor>
</comment>
<evidence type="ECO:0000256" key="5">
    <source>
        <dbReference type="ARBA" id="ARBA00012417"/>
    </source>
</evidence>
<evidence type="ECO:0000256" key="3">
    <source>
        <dbReference type="ARBA" id="ARBA00007073"/>
    </source>
</evidence>
<evidence type="ECO:0000256" key="16">
    <source>
        <dbReference type="ARBA" id="ARBA00069489"/>
    </source>
</evidence>
<evidence type="ECO:0000256" key="10">
    <source>
        <dbReference type="ARBA" id="ARBA00022932"/>
    </source>
</evidence>
<comment type="similarity">
    <text evidence="3">Belongs to the CTAG/PCC1 family.</text>
</comment>
<keyword evidence="11" id="KW-0238">DNA-binding</keyword>
<dbReference type="PANTHER" id="PTHR10267:SF0">
    <property type="entry name" value="DNA POLYMERASE SUBUNIT GAMMA-1"/>
    <property type="match status" value="1"/>
</dbReference>
<dbReference type="InterPro" id="IPR001098">
    <property type="entry name" value="DNA-dir_DNA_pol_A_palm_dom"/>
</dbReference>
<dbReference type="Pfam" id="PF00476">
    <property type="entry name" value="DNA_pol_A"/>
    <property type="match status" value="1"/>
</dbReference>
<feature type="region of interest" description="Disordered" evidence="17">
    <location>
        <begin position="258"/>
        <end position="283"/>
    </location>
</feature>
<dbReference type="InterPro" id="IPR012337">
    <property type="entry name" value="RNaseH-like_sf"/>
</dbReference>
<evidence type="ECO:0000313" key="19">
    <source>
        <dbReference type="EMBL" id="OVF09403.1"/>
    </source>
</evidence>
<organism evidence="19 20">
    <name type="scientific">Clavispora lusitaniae</name>
    <name type="common">Candida lusitaniae</name>
    <dbReference type="NCBI Taxonomy" id="36911"/>
    <lineage>
        <taxon>Eukaryota</taxon>
        <taxon>Fungi</taxon>
        <taxon>Dikarya</taxon>
        <taxon>Ascomycota</taxon>
        <taxon>Saccharomycotina</taxon>
        <taxon>Pichiomycetes</taxon>
        <taxon>Metschnikowiaceae</taxon>
        <taxon>Clavispora</taxon>
    </lineage>
</organism>
<dbReference type="EC" id="2.7.7.7" evidence="5"/>
<dbReference type="EMBL" id="LYUB02000005">
    <property type="protein sequence ID" value="OVF09403.1"/>
    <property type="molecule type" value="Genomic_DNA"/>
</dbReference>
<dbReference type="InterPro" id="IPR041336">
    <property type="entry name" value="DNApol_Exo"/>
</dbReference>
<dbReference type="SMART" id="SM00482">
    <property type="entry name" value="POLAc"/>
    <property type="match status" value="1"/>
</dbReference>
<evidence type="ECO:0000256" key="2">
    <source>
        <dbReference type="ARBA" id="ARBA00004173"/>
    </source>
</evidence>
<comment type="function">
    <text evidence="15">Involved in the replication of mitochondrial DNA.</text>
</comment>
<dbReference type="GO" id="GO:0005760">
    <property type="term" value="C:gamma DNA polymerase complex"/>
    <property type="evidence" value="ECO:0007669"/>
    <property type="project" value="InterPro"/>
</dbReference>
<gene>
    <name evidence="19" type="ORF">A9F13_05g02068</name>
</gene>
<comment type="subcellular location">
    <subcellularLocation>
        <location evidence="2">Mitochondrion</location>
    </subcellularLocation>
</comment>
<evidence type="ECO:0000256" key="8">
    <source>
        <dbReference type="ARBA" id="ARBA00022705"/>
    </source>
</evidence>
<dbReference type="PANTHER" id="PTHR10267">
    <property type="entry name" value="DNA POLYMERASE SUBUNIT GAMMA-1"/>
    <property type="match status" value="1"/>
</dbReference>
<dbReference type="Gene3D" id="1.10.150.20">
    <property type="entry name" value="5' to 3' exonuclease, C-terminal subdomain"/>
    <property type="match status" value="1"/>
</dbReference>
<dbReference type="Proteomes" id="UP000195602">
    <property type="component" value="Unassembled WGS sequence"/>
</dbReference>
<sequence length="1287" mass="146244">MLRQLLLKRCFCISHQLLQEPRVNQLGIQYLSHDLHKKVFPKSSSQSYLSPPHPALLQLAKSHLAHNGLLGKKTQIGAPLHIENMPDLVGNSSLDEHFSRIANRYAQPYTAMAETLFASALPKRPDSWLLQSGWTRYAPGKEPQPVSCPLENEIVFDVEVLYKRSPYALMCTAVTPKAWYGWVSPVLLHHKDPNLDWDHLIPFDTHAAPKLLVGFNVSYDRARILEEYSIKQSKAFFLDAMALHISLSGFCSQQRPTWNKHKKHKSEAEKETEVDPEEESSMVRDDFSAAEVAQELLDDPWLSKGAPNSLANVAEFHCGIKMDKDLRDTFSSTNVEDVVSDFQNLMHYCASDVEATFAVAQKLYPQFRAKTPHPVSFAALKSLGSLVLPTTKKWNNYIESAEKVYDENRNAVSSILKERANELIRFIEEQNDSLKPDYESDPWLKQLNWTLKAQRLKKDGSPYAKQAFLTGYPEWYRDLFKTSSETGQKEMNLSVRSRITPLLLRLKWEGNPLIWTESAGWCFKVPFTDEKVDEMLSKNYTKAQLSEEDFESLLPELRDGYQPYELFKVPHPDGPKKRCTLIMSKSYLRYFESGVLTSEYDYAKEILNLNATASYWMGNRARILDQFVVFADPKAEKNNFFGTKKQSKEHKDMGIILPKLCTMGTITRRATENTWLTASNSKANRIGSELKSLIEAPKGYVFVGADVDSEELWIASLIGDSMFKIHGGTALGWMTLEGDKNQKTDLHSKTADIMGISRNDAKVFNYGRIYGAGVKFATRLLKQCNANLSDAEAERLAKELYEKTKGLASHSKIFKRRVYHGGSESVMFNALEAIAYQEHPRTPVLGASITDALTQKYLNKNNYLTSRINWTIQSSGVDYLHLLIVSMDYLIEKFKLDARLMITVHDEVRYMVKEEQRLMCALLLQISNLWTRAMFCEQLGIKELPQSCAFFSEVDIDFVLRKEVGTECITPSHPDPIAPGESYDIIKLLDSFDYASALAERKSSLTNIKSFNYRSRRPVIESLDDEANTDVKIGKLRLQNSVTKDEWKANVGNLMRQSRLYMEAPIQPSKPEKTAKPRSKRKNEVDTNSPKDTKGQKPNSDKKFSKSMKPKRQVDEDDYFMSQDGDEVLRREIEESIAKSGKSWPSMGSSAFKNDPMSTWTGESIIFRAKSKQTGLNRVPVAKISSHCAKLIKTTIMPLDHKLTLTIPFETPKQAAIAQRAISVDPVLKKDEISVSYHAQDTRLICEFCGVSDRVIRVAISNAIDNIKTIIECMDEFDGEEGTLFEK</sequence>
<evidence type="ECO:0000256" key="7">
    <source>
        <dbReference type="ARBA" id="ARBA00022695"/>
    </source>
</evidence>
<evidence type="ECO:0000256" key="1">
    <source>
        <dbReference type="ARBA" id="ARBA00001946"/>
    </source>
</evidence>
<dbReference type="SUPFAM" id="SSF56672">
    <property type="entry name" value="DNA/RNA polymerases"/>
    <property type="match status" value="1"/>
</dbReference>
<name>A0AA91Q2C2_CLALS</name>
<dbReference type="GO" id="GO:0003677">
    <property type="term" value="F:DNA binding"/>
    <property type="evidence" value="ECO:0007669"/>
    <property type="project" value="UniProtKB-KW"/>
</dbReference>
<keyword evidence="12" id="KW-0496">Mitochondrion</keyword>
<dbReference type="InterPro" id="IPR015419">
    <property type="entry name" value="CTAG/Pcc1"/>
</dbReference>
<evidence type="ECO:0000256" key="14">
    <source>
        <dbReference type="ARBA" id="ARBA00049244"/>
    </source>
</evidence>
<evidence type="ECO:0000256" key="11">
    <source>
        <dbReference type="ARBA" id="ARBA00023125"/>
    </source>
</evidence>
<dbReference type="InterPro" id="IPR043502">
    <property type="entry name" value="DNA/RNA_pol_sf"/>
</dbReference>
<dbReference type="Gene3D" id="3.30.310.50">
    <property type="entry name" value="Alpha-D-phosphohexomutase, C-terminal domain"/>
    <property type="match status" value="1"/>
</dbReference>
<dbReference type="GO" id="GO:0008408">
    <property type="term" value="F:3'-5' exonuclease activity"/>
    <property type="evidence" value="ECO:0007669"/>
    <property type="project" value="TreeGrafter"/>
</dbReference>
<evidence type="ECO:0000256" key="9">
    <source>
        <dbReference type="ARBA" id="ARBA00022842"/>
    </source>
</evidence>
<dbReference type="Pfam" id="PF09341">
    <property type="entry name" value="Pcc1"/>
    <property type="match status" value="1"/>
</dbReference>
<evidence type="ECO:0000256" key="6">
    <source>
        <dbReference type="ARBA" id="ARBA00022679"/>
    </source>
</evidence>
<dbReference type="KEGG" id="clus:A9F13_05g02068"/>
<proteinExistence type="inferred from homology"/>
<dbReference type="PRINTS" id="PR00867">
    <property type="entry name" value="DNAPOLG"/>
</dbReference>
<evidence type="ECO:0000256" key="13">
    <source>
        <dbReference type="ARBA" id="ARBA00031966"/>
    </source>
</evidence>
<dbReference type="GO" id="GO:0003887">
    <property type="term" value="F:DNA-directed DNA polymerase activity"/>
    <property type="evidence" value="ECO:0007669"/>
    <property type="project" value="UniProtKB-KW"/>
</dbReference>
<evidence type="ECO:0000259" key="18">
    <source>
        <dbReference type="SMART" id="SM00482"/>
    </source>
</evidence>
<keyword evidence="10 19" id="KW-0239">DNA-directed DNA polymerase</keyword>
<dbReference type="InterPro" id="IPR002297">
    <property type="entry name" value="DNA-dir_DNA_pol_A_mt"/>
</dbReference>
<dbReference type="SUPFAM" id="SSF53098">
    <property type="entry name" value="Ribonuclease H-like"/>
    <property type="match status" value="1"/>
</dbReference>
<dbReference type="Gene3D" id="3.30.70.370">
    <property type="match status" value="1"/>
</dbReference>
<accession>A0AA91Q2C2</accession>
<dbReference type="FunFam" id="1.10.150.20:FF:000035">
    <property type="entry name" value="DNA polymerase gamma, mitochondrial"/>
    <property type="match status" value="1"/>
</dbReference>
<keyword evidence="6" id="KW-0808">Transferase</keyword>
<dbReference type="PROSITE" id="PS00447">
    <property type="entry name" value="DNA_POLYMERASE_A"/>
    <property type="match status" value="1"/>
</dbReference>
<comment type="similarity">
    <text evidence="4">Belongs to the DNA polymerase type-A family.</text>
</comment>
<dbReference type="Gene3D" id="3.30.420.390">
    <property type="match status" value="1"/>
</dbReference>
<feature type="compositionally biased region" description="Basic and acidic residues" evidence="17">
    <location>
        <begin position="1082"/>
        <end position="1104"/>
    </location>
</feature>
<evidence type="ECO:0000256" key="17">
    <source>
        <dbReference type="SAM" id="MobiDB-lite"/>
    </source>
</evidence>
<feature type="domain" description="DNA-directed DNA polymerase family A palm" evidence="18">
    <location>
        <begin position="687"/>
        <end position="916"/>
    </location>
</feature>
<comment type="catalytic activity">
    <reaction evidence="14">
        <text>DNA(n) + a 2'-deoxyribonucleoside 5'-triphosphate = DNA(n+1) + diphosphate</text>
        <dbReference type="Rhea" id="RHEA:22508"/>
        <dbReference type="Rhea" id="RHEA-COMP:17339"/>
        <dbReference type="Rhea" id="RHEA-COMP:17340"/>
        <dbReference type="ChEBI" id="CHEBI:33019"/>
        <dbReference type="ChEBI" id="CHEBI:61560"/>
        <dbReference type="ChEBI" id="CHEBI:173112"/>
        <dbReference type="EC" id="2.7.7.7"/>
    </reaction>
</comment>
<reference evidence="19 20" key="1">
    <citation type="submission" date="2017-04" db="EMBL/GenBank/DDBJ databases">
        <title>Draft genome of the yeast Clavispora lusitaniae type strain CBS 6936.</title>
        <authorList>
            <person name="Durrens P."/>
            <person name="Klopp C."/>
            <person name="Biteau N."/>
            <person name="Fitton-Ouhabi V."/>
            <person name="Dementhon K."/>
            <person name="Accoceberry I."/>
            <person name="Sherman D.J."/>
            <person name="Noel T."/>
        </authorList>
    </citation>
    <scope>NUCLEOTIDE SEQUENCE [LARGE SCALE GENOMIC DNA]</scope>
    <source>
        <strain evidence="19 20">CBS 6936</strain>
    </source>
</reference>
<keyword evidence="7" id="KW-0548">Nucleotidyltransferase</keyword>
<feature type="region of interest" description="Disordered" evidence="17">
    <location>
        <begin position="1061"/>
        <end position="1118"/>
    </location>
</feature>
<keyword evidence="9" id="KW-0460">Magnesium</keyword>
<protein>
    <recommendedName>
        <fullName evidence="16">DNA polymerase gamma</fullName>
        <ecNumber evidence="5">2.7.7.7</ecNumber>
    </recommendedName>
    <alternativeName>
        <fullName evidence="13">Mitochondrial DNA polymerase catalytic subunit</fullName>
    </alternativeName>
</protein>
<evidence type="ECO:0000313" key="20">
    <source>
        <dbReference type="Proteomes" id="UP000195602"/>
    </source>
</evidence>
<dbReference type="GO" id="GO:0006264">
    <property type="term" value="P:mitochondrial DNA replication"/>
    <property type="evidence" value="ECO:0007669"/>
    <property type="project" value="TreeGrafter"/>
</dbReference>
<evidence type="ECO:0000256" key="4">
    <source>
        <dbReference type="ARBA" id="ARBA00007705"/>
    </source>
</evidence>
<evidence type="ECO:0000256" key="12">
    <source>
        <dbReference type="ARBA" id="ARBA00023128"/>
    </source>
</evidence>
<dbReference type="Pfam" id="PF18136">
    <property type="entry name" value="DNApol_Exo"/>
    <property type="match status" value="1"/>
</dbReference>
<keyword evidence="8" id="KW-0235">DNA replication</keyword>
<evidence type="ECO:0000256" key="15">
    <source>
        <dbReference type="ARBA" id="ARBA00057053"/>
    </source>
</evidence>